<keyword evidence="2" id="KW-1185">Reference proteome</keyword>
<keyword evidence="1" id="KW-0472">Membrane</keyword>
<keyword evidence="1" id="KW-0812">Transmembrane</keyword>
<evidence type="ECO:0000313" key="2">
    <source>
        <dbReference type="Proteomes" id="UP000887574"/>
    </source>
</evidence>
<reference evidence="3" key="1">
    <citation type="submission" date="2022-11" db="UniProtKB">
        <authorList>
            <consortium name="WormBaseParasite"/>
        </authorList>
    </citation>
    <scope>IDENTIFICATION</scope>
</reference>
<evidence type="ECO:0000256" key="1">
    <source>
        <dbReference type="SAM" id="Phobius"/>
    </source>
</evidence>
<proteinExistence type="predicted"/>
<organism evidence="2 3">
    <name type="scientific">Ditylenchus dipsaci</name>
    <dbReference type="NCBI Taxonomy" id="166011"/>
    <lineage>
        <taxon>Eukaryota</taxon>
        <taxon>Metazoa</taxon>
        <taxon>Ecdysozoa</taxon>
        <taxon>Nematoda</taxon>
        <taxon>Chromadorea</taxon>
        <taxon>Rhabditida</taxon>
        <taxon>Tylenchina</taxon>
        <taxon>Tylenchomorpha</taxon>
        <taxon>Sphaerularioidea</taxon>
        <taxon>Anguinidae</taxon>
        <taxon>Anguininae</taxon>
        <taxon>Ditylenchus</taxon>
    </lineage>
</organism>
<feature type="transmembrane region" description="Helical" evidence="1">
    <location>
        <begin position="95"/>
        <end position="117"/>
    </location>
</feature>
<dbReference type="Proteomes" id="UP000887574">
    <property type="component" value="Unplaced"/>
</dbReference>
<keyword evidence="1" id="KW-1133">Transmembrane helix</keyword>
<evidence type="ECO:0000313" key="3">
    <source>
        <dbReference type="WBParaSite" id="jg17583.2"/>
    </source>
</evidence>
<name>A0A915DB74_9BILA</name>
<sequence>MWSLKTAAVEDGGPAVYVGTFKSDILDKHGTTDDFYAPGAIFQKHQNTIVVVELVGQTSSPTQQQPPSINFLKEPSYEKKQIPSKKQMASSSSSLFVQIPIIIELTGYLLFFAWRLLL</sequence>
<dbReference type="AlphaFoldDB" id="A0A915DB74"/>
<protein>
    <submittedName>
        <fullName evidence="3">Beta-galactosidase</fullName>
    </submittedName>
</protein>
<accession>A0A915DB74</accession>
<dbReference type="WBParaSite" id="jg17583.2">
    <property type="protein sequence ID" value="jg17583.2"/>
    <property type="gene ID" value="jg17583"/>
</dbReference>